<sequence>MGKKLLLLWFVLNFILIHGPNVEALTRTREEYEKAGEVVWERNTTEKLVAITFDDGPHGVFTPKILDLLAKYDAKATFFVTGKNALLYPEIIKRQDSEGHEIGNHTFHHISSKHMNSSQLSMELDKTNEAIEKIIGKKPTLYRPVEGVYNDIIIHTARKKGFMVIMWSWDQDALDWLNPQSSKIVQHVKKGLSPGDIIILHDWNNSSSSSTVKAMEPILELLTENGYKCVTISELLYRTNRPLPPLLDPIPALPLNQ</sequence>
<dbReference type="GO" id="GO:0046872">
    <property type="term" value="F:metal ion binding"/>
    <property type="evidence" value="ECO:0007669"/>
    <property type="project" value="UniProtKB-KW"/>
</dbReference>
<keyword evidence="5" id="KW-1185">Reference proteome</keyword>
<keyword evidence="1" id="KW-0479">Metal-binding</keyword>
<protein>
    <submittedName>
        <fullName evidence="4">Chitooligosaccharide deacetylase</fullName>
    </submittedName>
</protein>
<dbReference type="PANTHER" id="PTHR10587">
    <property type="entry name" value="GLYCOSYL TRANSFERASE-RELATED"/>
    <property type="match status" value="1"/>
</dbReference>
<dbReference type="PANTHER" id="PTHR10587:SF133">
    <property type="entry name" value="CHITIN DEACETYLASE 1-RELATED"/>
    <property type="match status" value="1"/>
</dbReference>
<reference evidence="4 5" key="1">
    <citation type="submission" date="2017-12" db="EMBL/GenBank/DDBJ databases">
        <title>Taxonomic description and draft genome of Pradoshia cofamensis Gen. nov., sp. nov., a thermotolerant bacillale isolated from anterior gut of earthworm Eisenia fetida.</title>
        <authorList>
            <person name="Saha T."/>
            <person name="Chakraborty R."/>
        </authorList>
    </citation>
    <scope>NUCLEOTIDE SEQUENCE [LARGE SCALE GENOMIC DNA]</scope>
    <source>
        <strain evidence="4 5">EAG3</strain>
    </source>
</reference>
<name>A0A2S7N125_9BACI</name>
<dbReference type="InterPro" id="IPR011330">
    <property type="entry name" value="Glyco_hydro/deAcase_b/a-brl"/>
</dbReference>
<dbReference type="PROSITE" id="PS51677">
    <property type="entry name" value="NODB"/>
    <property type="match status" value="1"/>
</dbReference>
<dbReference type="AlphaFoldDB" id="A0A2S7N125"/>
<dbReference type="Gene3D" id="3.20.20.370">
    <property type="entry name" value="Glycoside hydrolase/deacetylase"/>
    <property type="match status" value="1"/>
</dbReference>
<comment type="caution">
    <text evidence="4">The sequence shown here is derived from an EMBL/GenBank/DDBJ whole genome shotgun (WGS) entry which is preliminary data.</text>
</comment>
<dbReference type="OrthoDB" id="9812065at2"/>
<keyword evidence="2" id="KW-0378">Hydrolase</keyword>
<dbReference type="EMBL" id="PKOZ01000003">
    <property type="protein sequence ID" value="PQD95726.1"/>
    <property type="molecule type" value="Genomic_DNA"/>
</dbReference>
<evidence type="ECO:0000256" key="1">
    <source>
        <dbReference type="ARBA" id="ARBA00022723"/>
    </source>
</evidence>
<dbReference type="Pfam" id="PF01522">
    <property type="entry name" value="Polysacc_deac_1"/>
    <property type="match status" value="1"/>
</dbReference>
<dbReference type="SUPFAM" id="SSF88713">
    <property type="entry name" value="Glycoside hydrolase/deacetylase"/>
    <property type="match status" value="1"/>
</dbReference>
<dbReference type="RefSeq" id="WP_104848872.1">
    <property type="nucleotide sequence ID" value="NZ_PKOZ01000003.1"/>
</dbReference>
<proteinExistence type="predicted"/>
<dbReference type="CDD" id="cd10917">
    <property type="entry name" value="CE4_NodB_like_6s_7s"/>
    <property type="match status" value="1"/>
</dbReference>
<accession>A0A2S7N125</accession>
<dbReference type="InterPro" id="IPR002509">
    <property type="entry name" value="NODB_dom"/>
</dbReference>
<dbReference type="Proteomes" id="UP000239663">
    <property type="component" value="Unassembled WGS sequence"/>
</dbReference>
<dbReference type="GO" id="GO:0016810">
    <property type="term" value="F:hydrolase activity, acting on carbon-nitrogen (but not peptide) bonds"/>
    <property type="evidence" value="ECO:0007669"/>
    <property type="project" value="InterPro"/>
</dbReference>
<evidence type="ECO:0000259" key="3">
    <source>
        <dbReference type="PROSITE" id="PS51677"/>
    </source>
</evidence>
<evidence type="ECO:0000313" key="5">
    <source>
        <dbReference type="Proteomes" id="UP000239663"/>
    </source>
</evidence>
<organism evidence="4 5">
    <name type="scientific">Pradoshia eiseniae</name>
    <dbReference type="NCBI Taxonomy" id="2064768"/>
    <lineage>
        <taxon>Bacteria</taxon>
        <taxon>Bacillati</taxon>
        <taxon>Bacillota</taxon>
        <taxon>Bacilli</taxon>
        <taxon>Bacillales</taxon>
        <taxon>Bacillaceae</taxon>
        <taxon>Pradoshia</taxon>
    </lineage>
</organism>
<dbReference type="InterPro" id="IPR050248">
    <property type="entry name" value="Polysacc_deacetylase_ArnD"/>
</dbReference>
<dbReference type="GO" id="GO:0016020">
    <property type="term" value="C:membrane"/>
    <property type="evidence" value="ECO:0007669"/>
    <property type="project" value="TreeGrafter"/>
</dbReference>
<dbReference type="GO" id="GO:0005975">
    <property type="term" value="P:carbohydrate metabolic process"/>
    <property type="evidence" value="ECO:0007669"/>
    <property type="project" value="InterPro"/>
</dbReference>
<gene>
    <name evidence="4" type="ORF">CYL18_07480</name>
</gene>
<feature type="domain" description="NodB homology" evidence="3">
    <location>
        <begin position="47"/>
        <end position="230"/>
    </location>
</feature>
<evidence type="ECO:0000256" key="2">
    <source>
        <dbReference type="ARBA" id="ARBA00022801"/>
    </source>
</evidence>
<evidence type="ECO:0000313" key="4">
    <source>
        <dbReference type="EMBL" id="PQD95726.1"/>
    </source>
</evidence>